<dbReference type="Proteomes" id="UP000335636">
    <property type="component" value="Unassembled WGS sequence"/>
</dbReference>
<comment type="caution">
    <text evidence="2">The sequence shown here is derived from an EMBL/GenBank/DDBJ whole genome shotgun (WGS) entry which is preliminary data.</text>
</comment>
<accession>A0A5E4AGJ4</accession>
<feature type="region of interest" description="Disordered" evidence="1">
    <location>
        <begin position="33"/>
        <end position="52"/>
    </location>
</feature>
<evidence type="ECO:0000256" key="1">
    <source>
        <dbReference type="SAM" id="MobiDB-lite"/>
    </source>
</evidence>
<feature type="non-terminal residue" evidence="2">
    <location>
        <position position="52"/>
    </location>
</feature>
<protein>
    <submittedName>
        <fullName evidence="2">Uncharacterized protein</fullName>
    </submittedName>
</protein>
<reference evidence="2" key="1">
    <citation type="submission" date="2019-04" db="EMBL/GenBank/DDBJ databases">
        <authorList>
            <person name="Alioto T."/>
            <person name="Alioto T."/>
        </authorList>
    </citation>
    <scope>NUCLEOTIDE SEQUENCE [LARGE SCALE GENOMIC DNA]</scope>
</reference>
<organism evidence="2 3">
    <name type="scientific">Marmota monax</name>
    <name type="common">Woodchuck</name>
    <dbReference type="NCBI Taxonomy" id="9995"/>
    <lineage>
        <taxon>Eukaryota</taxon>
        <taxon>Metazoa</taxon>
        <taxon>Chordata</taxon>
        <taxon>Craniata</taxon>
        <taxon>Vertebrata</taxon>
        <taxon>Euteleostomi</taxon>
        <taxon>Mammalia</taxon>
        <taxon>Eutheria</taxon>
        <taxon>Euarchontoglires</taxon>
        <taxon>Glires</taxon>
        <taxon>Rodentia</taxon>
        <taxon>Sciuromorpha</taxon>
        <taxon>Sciuridae</taxon>
        <taxon>Xerinae</taxon>
        <taxon>Marmotini</taxon>
        <taxon>Marmota</taxon>
    </lineage>
</organism>
<feature type="compositionally biased region" description="Basic and acidic residues" evidence="1">
    <location>
        <begin position="43"/>
        <end position="52"/>
    </location>
</feature>
<name>A0A5E4AGJ4_MARMO</name>
<gene>
    <name evidence="2" type="ORF">MONAX_5E035693</name>
</gene>
<sequence>MAALPGCQEDFLWAGTLKPGLEGGEVNYCGGVGKGEPPSLHNRRAELGGRKG</sequence>
<dbReference type="EMBL" id="CABDUW010000056">
    <property type="protein sequence ID" value="VTJ55899.1"/>
    <property type="molecule type" value="Genomic_DNA"/>
</dbReference>
<keyword evidence="3" id="KW-1185">Reference proteome</keyword>
<evidence type="ECO:0000313" key="2">
    <source>
        <dbReference type="EMBL" id="VTJ55899.1"/>
    </source>
</evidence>
<evidence type="ECO:0000313" key="3">
    <source>
        <dbReference type="Proteomes" id="UP000335636"/>
    </source>
</evidence>
<dbReference type="AlphaFoldDB" id="A0A5E4AGJ4"/>
<proteinExistence type="predicted"/>